<comment type="caution">
    <text evidence="1">The sequence shown here is derived from an EMBL/GenBank/DDBJ whole genome shotgun (WGS) entry which is preliminary data.</text>
</comment>
<sequence>MTDPVRRTPHVHSFLYIYRNHSGEFWWCAVPYLDRHGRRHQRRRSFRDRRYGSRVAALHEARRWRDAALDDPAVRAAMGDRRPLMLYAGDDGEAPEGGNPFGLVGVTVTFRDKPLGGNFSVTANRGRKKWFSMRRYGGYGAFKRAVIQRCQWVGVPVPDEEELRDRYDRWAERNREVLRRYGLEP</sequence>
<gene>
    <name evidence="1" type="ORF">LL252_15030</name>
</gene>
<dbReference type="RefSeq" id="WP_228234597.1">
    <property type="nucleotide sequence ID" value="NZ_JAJGNA010000023.1"/>
</dbReference>
<evidence type="ECO:0000313" key="1">
    <source>
        <dbReference type="EMBL" id="MCC4309885.1"/>
    </source>
</evidence>
<evidence type="ECO:0000313" key="2">
    <source>
        <dbReference type="Proteomes" id="UP001108027"/>
    </source>
</evidence>
<proteinExistence type="predicted"/>
<dbReference type="Proteomes" id="UP001108027">
    <property type="component" value="Unassembled WGS sequence"/>
</dbReference>
<accession>A0A9Q3YQK7</accession>
<evidence type="ECO:0008006" key="3">
    <source>
        <dbReference type="Google" id="ProtNLM"/>
    </source>
</evidence>
<protein>
    <recommendedName>
        <fullName evidence="3">AP2 domain-containing protein</fullName>
    </recommendedName>
</protein>
<name>A0A9Q3YQK7_9GAMM</name>
<dbReference type="AlphaFoldDB" id="A0A9Q3YQK7"/>
<dbReference type="EMBL" id="JAJGNA010000023">
    <property type="protein sequence ID" value="MCC4309885.1"/>
    <property type="molecule type" value="Genomic_DNA"/>
</dbReference>
<organism evidence="1 2">
    <name type="scientific">Alloalcanivorax marinus</name>
    <dbReference type="NCBI Taxonomy" id="1177169"/>
    <lineage>
        <taxon>Bacteria</taxon>
        <taxon>Pseudomonadati</taxon>
        <taxon>Pseudomonadota</taxon>
        <taxon>Gammaproteobacteria</taxon>
        <taxon>Oceanospirillales</taxon>
        <taxon>Alcanivoracaceae</taxon>
        <taxon>Alloalcanivorax</taxon>
    </lineage>
</organism>
<reference evidence="1" key="1">
    <citation type="submission" date="2021-10" db="EMBL/GenBank/DDBJ databases">
        <title>The diversity and Nitrogen Metabolism of Culturable Nitrate-Utilizing Bacteria Within the Oxygen Minimum Zone of the Changjiang (Yangtze River)Estuary.</title>
        <authorList>
            <person name="Zhang D."/>
            <person name="Zheng J."/>
            <person name="Liu S."/>
            <person name="He W."/>
        </authorList>
    </citation>
    <scope>NUCLEOTIDE SEQUENCE</scope>
    <source>
        <strain evidence="1">FXH-223</strain>
    </source>
</reference>
<keyword evidence="2" id="KW-1185">Reference proteome</keyword>